<dbReference type="InterPro" id="IPR039808">
    <property type="entry name" value="Cadherin"/>
</dbReference>
<reference evidence="28" key="3">
    <citation type="submission" date="2025-08" db="UniProtKB">
        <authorList>
            <consortium name="Ensembl"/>
        </authorList>
    </citation>
    <scope>IDENTIFICATION</scope>
</reference>
<dbReference type="GO" id="GO:0044331">
    <property type="term" value="P:cell-cell adhesion mediated by cadherin"/>
    <property type="evidence" value="ECO:0007669"/>
    <property type="project" value="TreeGrafter"/>
</dbReference>
<dbReference type="InterPro" id="IPR002126">
    <property type="entry name" value="Cadherin-like_dom"/>
</dbReference>
<dbReference type="GO" id="GO:0008013">
    <property type="term" value="F:beta-catenin binding"/>
    <property type="evidence" value="ECO:0007669"/>
    <property type="project" value="TreeGrafter"/>
</dbReference>
<evidence type="ECO:0000256" key="7">
    <source>
        <dbReference type="ARBA" id="ARBA00022490"/>
    </source>
</evidence>
<feature type="domain" description="Cadherin" evidence="27">
    <location>
        <begin position="488"/>
        <end position="595"/>
    </location>
</feature>
<proteinExistence type="predicted"/>
<reference evidence="28" key="2">
    <citation type="submission" date="2020-02" db="EMBL/GenBank/DDBJ databases">
        <title>Esox lucius (northern pike) genome, fEsoLuc1, primary haplotype.</title>
        <authorList>
            <person name="Myers G."/>
            <person name="Karagic N."/>
            <person name="Meyer A."/>
            <person name="Pippel M."/>
            <person name="Reichard M."/>
            <person name="Winkler S."/>
            <person name="Tracey A."/>
            <person name="Sims Y."/>
            <person name="Howe K."/>
            <person name="Rhie A."/>
            <person name="Formenti G."/>
            <person name="Durbin R."/>
            <person name="Fedrigo O."/>
            <person name="Jarvis E.D."/>
        </authorList>
    </citation>
    <scope>NUCLEOTIDE SEQUENCE [LARGE SCALE GENOMIC DNA]</scope>
</reference>
<evidence type="ECO:0000256" key="3">
    <source>
        <dbReference type="ARBA" id="ARBA00004496"/>
    </source>
</evidence>
<dbReference type="FunFam" id="2.60.40.60:FF:000031">
    <property type="entry name" value="Cadherin 3"/>
    <property type="match status" value="1"/>
</dbReference>
<keyword evidence="18 25" id="KW-0472">Membrane</keyword>
<evidence type="ECO:0000256" key="17">
    <source>
        <dbReference type="ARBA" id="ARBA00023034"/>
    </source>
</evidence>
<evidence type="ECO:0000256" key="25">
    <source>
        <dbReference type="SAM" id="Phobius"/>
    </source>
</evidence>
<dbReference type="PROSITE" id="PS00232">
    <property type="entry name" value="CADHERIN_1"/>
    <property type="match status" value="2"/>
</dbReference>
<evidence type="ECO:0000259" key="27">
    <source>
        <dbReference type="PROSITE" id="PS50268"/>
    </source>
</evidence>
<feature type="region of interest" description="Disordered" evidence="24">
    <location>
        <begin position="780"/>
        <end position="800"/>
    </location>
</feature>
<evidence type="ECO:0000256" key="4">
    <source>
        <dbReference type="ARBA" id="ARBA00004536"/>
    </source>
</evidence>
<sequence>MGPFWFVELGVLIFFLQTSWSFEESTCLPGFDSDLYIFKVERNHLQSGRRLGKVVFDDCTSRTSFLFHSDDSRFKVDGDGTLKLKRGVTLHNGYKLLHVSVHSMGKKVTVPVRVLHEAKRHHHDEMTTQPQLGYSGSVPVLEFPNSSGGLRRRKRDWVIPPINFPENDKGPFPKKVVQIKSNNKEVKITYLITGPGADAPPKGLFTVDKNSGTLYVNAPLDREKQDQYVLFAEALVADSELKAEDPMEIIVKVIDQNDNKPVFIKNPFMGEVTESSPIGEVFMTVNATDDDELGNANSDLKYSIIRQDPELPGPNMFFINSVTGGIQVARAGLDREKNPKYTLEIQAADLNGDGYTTTSTVIITIADSNDNAPQFTEPSYTASVPENQADVEVVTMTATDADDPDTSAWATVYKIIEGDPDKAFAVRAGPSKQEGIIYTAKPLDFEKKSKYNLLVTVENEIPFVGILRTSTATVTVNVEDVNEAPIFSPVTKTITKPEDLPLNSTVVVYTATDPDTARKQTVTYKIRKDDAGWFSINKDTGMIRVKSTMDRESNFVVDNKYTVTVLGIDNDDTPATGTGTLIIQLEDVNDNAPVIYEREISVCNRESSEKHLAVTDQDEGSNGAPFSVQLQGQSNSNWTAKMNATKTGIILKLRTLLDSGVYNVVLRVTDNLGMYQDSIIQATVCDCTGDDVQCNDKAVAGVGLSAILGILGAVLLLLLLALLLLMFMRRRGGEKKEPLLPEDDVRDNIYYYDEEGGGEDDQDYDLSVLHRGLDNRPDVYRNDIAPTMPRPAYRPRPANPAEIGNFIEDNLKAADNDPTAPPYDSLLVFDYEGGGSEAGSLSSLNSSSSGDDQDYDVFQDWGPRFKKLADMYGGGED</sequence>
<dbReference type="Ensembl" id="ENSELUT00000040998.3">
    <property type="protein sequence ID" value="ENSELUP00000019428.3"/>
    <property type="gene ID" value="ENSELUG00000018753.3"/>
</dbReference>
<dbReference type="PANTHER" id="PTHR24027">
    <property type="entry name" value="CADHERIN-23"/>
    <property type="match status" value="1"/>
</dbReference>
<dbReference type="Pfam" id="PF08758">
    <property type="entry name" value="Cadherin_pro"/>
    <property type="match status" value="1"/>
</dbReference>
<dbReference type="Pfam" id="PF01049">
    <property type="entry name" value="CADH_Y-type_LIR"/>
    <property type="match status" value="1"/>
</dbReference>
<dbReference type="GO" id="GO:0005509">
    <property type="term" value="F:calcium ion binding"/>
    <property type="evidence" value="ECO:0007669"/>
    <property type="project" value="UniProtKB-UniRule"/>
</dbReference>
<comment type="function">
    <text evidence="23">Cadherins are calcium-dependent cell adhesion proteins.</text>
</comment>
<dbReference type="FunFam" id="2.60.40.60:FF:000019">
    <property type="entry name" value="Cadherin 2"/>
    <property type="match status" value="1"/>
</dbReference>
<dbReference type="InterPro" id="IPR015919">
    <property type="entry name" value="Cadherin-like_sf"/>
</dbReference>
<feature type="compositionally biased region" description="Low complexity" evidence="24">
    <location>
        <begin position="838"/>
        <end position="850"/>
    </location>
</feature>
<keyword evidence="12" id="KW-0967">Endosome</keyword>
<keyword evidence="6" id="KW-1003">Cell membrane</keyword>
<dbReference type="GeneTree" id="ENSGT00940000154848"/>
<feature type="transmembrane region" description="Helical" evidence="25">
    <location>
        <begin position="702"/>
        <end position="727"/>
    </location>
</feature>
<evidence type="ECO:0000256" key="14">
    <source>
        <dbReference type="ARBA" id="ARBA00022889"/>
    </source>
</evidence>
<feature type="domain" description="Cadherin" evidence="27">
    <location>
        <begin position="376"/>
        <end position="487"/>
    </location>
</feature>
<dbReference type="GO" id="GO:0042074">
    <property type="term" value="P:cell migration involved in gastrulation"/>
    <property type="evidence" value="ECO:0007669"/>
    <property type="project" value="UniProtKB-ARBA"/>
</dbReference>
<feature type="signal peptide" evidence="26">
    <location>
        <begin position="1"/>
        <end position="21"/>
    </location>
</feature>
<dbReference type="GO" id="GO:0060027">
    <property type="term" value="P:convergent extension involved in gastrulation"/>
    <property type="evidence" value="ECO:0007669"/>
    <property type="project" value="UniProtKB-ARBA"/>
</dbReference>
<dbReference type="Proteomes" id="UP000265140">
    <property type="component" value="Chromosome 2"/>
</dbReference>
<dbReference type="SMART" id="SM01055">
    <property type="entry name" value="Cadherin_pro"/>
    <property type="match status" value="1"/>
</dbReference>
<evidence type="ECO:0000256" key="21">
    <source>
        <dbReference type="PROSITE-ProRule" id="PRU00043"/>
    </source>
</evidence>
<evidence type="ECO:0000256" key="1">
    <source>
        <dbReference type="ARBA" id="ARBA00004177"/>
    </source>
</evidence>
<dbReference type="GO" id="GO:0045296">
    <property type="term" value="F:cadherin binding"/>
    <property type="evidence" value="ECO:0007669"/>
    <property type="project" value="TreeGrafter"/>
</dbReference>
<evidence type="ECO:0000256" key="6">
    <source>
        <dbReference type="ARBA" id="ARBA00022475"/>
    </source>
</evidence>
<evidence type="ECO:0000256" key="9">
    <source>
        <dbReference type="ARBA" id="ARBA00022723"/>
    </source>
</evidence>
<feature type="compositionally biased region" description="Pro residues" evidence="24">
    <location>
        <begin position="788"/>
        <end position="798"/>
    </location>
</feature>
<dbReference type="GO" id="GO:0055113">
    <property type="term" value="P:epiboly involved in gastrulation with mouth forming second"/>
    <property type="evidence" value="ECO:0007669"/>
    <property type="project" value="UniProtKB-ARBA"/>
</dbReference>
<dbReference type="CTD" id="567602"/>
<dbReference type="GO" id="GO:0007043">
    <property type="term" value="P:cell-cell junction assembly"/>
    <property type="evidence" value="ECO:0007669"/>
    <property type="project" value="TreeGrafter"/>
</dbReference>
<dbReference type="SUPFAM" id="SSF49313">
    <property type="entry name" value="Cadherin-like"/>
    <property type="match status" value="6"/>
</dbReference>
<dbReference type="GO" id="GO:0005912">
    <property type="term" value="C:adherens junction"/>
    <property type="evidence" value="ECO:0007669"/>
    <property type="project" value="UniProtKB-SubCell"/>
</dbReference>
<evidence type="ECO:0000256" key="26">
    <source>
        <dbReference type="SAM" id="SignalP"/>
    </source>
</evidence>
<keyword evidence="16 25" id="KW-1133">Transmembrane helix</keyword>
<evidence type="ECO:0000256" key="23">
    <source>
        <dbReference type="RuleBase" id="RU004357"/>
    </source>
</evidence>
<feature type="domain" description="Cadherin" evidence="27">
    <location>
        <begin position="187"/>
        <end position="263"/>
    </location>
</feature>
<evidence type="ECO:0000256" key="20">
    <source>
        <dbReference type="ARBA" id="ARBA00023893"/>
    </source>
</evidence>
<evidence type="ECO:0000256" key="19">
    <source>
        <dbReference type="ARBA" id="ARBA00023180"/>
    </source>
</evidence>
<keyword evidence="11" id="KW-0677">Repeat</keyword>
<dbReference type="GO" id="GO:0000902">
    <property type="term" value="P:cell morphogenesis"/>
    <property type="evidence" value="ECO:0007669"/>
    <property type="project" value="TreeGrafter"/>
</dbReference>
<dbReference type="Gene3D" id="4.10.900.10">
    <property type="entry name" value="TCF3-CBD (Catenin binding domain)"/>
    <property type="match status" value="1"/>
</dbReference>
<dbReference type="GO" id="GO:0005768">
    <property type="term" value="C:endosome"/>
    <property type="evidence" value="ECO:0007669"/>
    <property type="project" value="UniProtKB-SubCell"/>
</dbReference>
<dbReference type="GO" id="GO:0005794">
    <property type="term" value="C:Golgi apparatus"/>
    <property type="evidence" value="ECO:0007669"/>
    <property type="project" value="UniProtKB-SubCell"/>
</dbReference>
<evidence type="ECO:0000313" key="28">
    <source>
        <dbReference type="Ensembl" id="ENSELUP00000019428.3"/>
    </source>
</evidence>
<dbReference type="GO" id="GO:0030010">
    <property type="term" value="P:establishment of cell polarity"/>
    <property type="evidence" value="ECO:0007669"/>
    <property type="project" value="UniProtKB-ARBA"/>
</dbReference>
<dbReference type="InterPro" id="IPR000233">
    <property type="entry name" value="Cadherin_Y-type_LIR"/>
</dbReference>
<evidence type="ECO:0000256" key="8">
    <source>
        <dbReference type="ARBA" id="ARBA00022692"/>
    </source>
</evidence>
<keyword evidence="13 21" id="KW-0106">Calcium</keyword>
<evidence type="ECO:0000256" key="2">
    <source>
        <dbReference type="ARBA" id="ARBA00004251"/>
    </source>
</evidence>
<dbReference type="Gene3D" id="2.60.40.60">
    <property type="entry name" value="Cadherins"/>
    <property type="match status" value="6"/>
</dbReference>
<name>A0A3P8YTE7_ESOLU</name>
<dbReference type="InterPro" id="IPR027397">
    <property type="entry name" value="Catenin-bd_sf"/>
</dbReference>
<organism evidence="28 29">
    <name type="scientific">Esox lucius</name>
    <name type="common">Northern pike</name>
    <dbReference type="NCBI Taxonomy" id="8010"/>
    <lineage>
        <taxon>Eukaryota</taxon>
        <taxon>Metazoa</taxon>
        <taxon>Chordata</taxon>
        <taxon>Craniata</taxon>
        <taxon>Vertebrata</taxon>
        <taxon>Euteleostomi</taxon>
        <taxon>Actinopterygii</taxon>
        <taxon>Neopterygii</taxon>
        <taxon>Teleostei</taxon>
        <taxon>Protacanthopterygii</taxon>
        <taxon>Esociformes</taxon>
        <taxon>Esocidae</taxon>
        <taxon>Esox</taxon>
    </lineage>
</organism>
<dbReference type="FunFam" id="2.60.40.60:FF:000011">
    <property type="entry name" value="Cadherin 1"/>
    <property type="match status" value="1"/>
</dbReference>
<feature type="region of interest" description="Disordered" evidence="24">
    <location>
        <begin position="837"/>
        <end position="856"/>
    </location>
</feature>
<feature type="chain" id="PRO_5044247097" description="Cadherin-1" evidence="26">
    <location>
        <begin position="22"/>
        <end position="877"/>
    </location>
</feature>
<dbReference type="RefSeq" id="XP_010879556.2">
    <property type="nucleotide sequence ID" value="XM_010881254.4"/>
</dbReference>
<comment type="subcellular location">
    <subcellularLocation>
        <location evidence="4">Cell junction</location>
        <location evidence="4">Adherens junction</location>
    </subcellularLocation>
    <subcellularLocation>
        <location evidence="2 22">Cell membrane</location>
        <topology evidence="2 22">Single-pass type I membrane protein</topology>
    </subcellularLocation>
    <subcellularLocation>
        <location evidence="3">Cytoplasm</location>
    </subcellularLocation>
    <subcellularLocation>
        <location evidence="1">Endosome</location>
    </subcellularLocation>
    <subcellularLocation>
        <location evidence="5">Golgi apparatus</location>
        <location evidence="5">trans-Golgi network</location>
    </subcellularLocation>
</comment>
<dbReference type="InterPro" id="IPR020894">
    <property type="entry name" value="Cadherin_CS"/>
</dbReference>
<dbReference type="GO" id="GO:0001841">
    <property type="term" value="P:neural tube formation"/>
    <property type="evidence" value="ECO:0007669"/>
    <property type="project" value="UniProtKB-ARBA"/>
</dbReference>
<dbReference type="GO" id="GO:0007398">
    <property type="term" value="P:ectoderm development"/>
    <property type="evidence" value="ECO:0007669"/>
    <property type="project" value="UniProtKB-ARBA"/>
</dbReference>
<keyword evidence="19" id="KW-0325">Glycoprotein</keyword>
<keyword evidence="15" id="KW-0965">Cell junction</keyword>
<evidence type="ECO:0000256" key="24">
    <source>
        <dbReference type="SAM" id="MobiDB-lite"/>
    </source>
</evidence>
<evidence type="ECO:0000256" key="10">
    <source>
        <dbReference type="ARBA" id="ARBA00022729"/>
    </source>
</evidence>
<keyword evidence="29" id="KW-1185">Reference proteome</keyword>
<dbReference type="GO" id="GO:0016342">
    <property type="term" value="C:catenin complex"/>
    <property type="evidence" value="ECO:0007669"/>
    <property type="project" value="TreeGrafter"/>
</dbReference>
<dbReference type="InterPro" id="IPR014868">
    <property type="entry name" value="Cadherin_pro_dom"/>
</dbReference>
<keyword evidence="8 22" id="KW-0812">Transmembrane</keyword>
<dbReference type="FunFam" id="2.60.40.60:FF:000191">
    <property type="entry name" value="Cadherin 1"/>
    <property type="match status" value="1"/>
</dbReference>
<dbReference type="GO" id="GO:0007498">
    <property type="term" value="P:mesoderm development"/>
    <property type="evidence" value="ECO:0007669"/>
    <property type="project" value="UniProtKB-ARBA"/>
</dbReference>
<keyword evidence="7" id="KW-0963">Cytoplasm</keyword>
<keyword evidence="9" id="KW-0479">Metal-binding</keyword>
<dbReference type="FunFam" id="2.60.40.60:FF:000095">
    <property type="entry name" value="Cadherin 13"/>
    <property type="match status" value="1"/>
</dbReference>
<dbReference type="PANTHER" id="PTHR24027:SF319">
    <property type="entry name" value="CADHERIN-1"/>
    <property type="match status" value="1"/>
</dbReference>
<reference evidence="28" key="4">
    <citation type="submission" date="2025-09" db="UniProtKB">
        <authorList>
            <consortium name="Ensembl"/>
        </authorList>
    </citation>
    <scope>IDENTIFICATION</scope>
</reference>
<reference evidence="29" key="1">
    <citation type="journal article" date="2014" name="PLoS ONE">
        <title>The genome and linkage map of the northern pike (Esox lucius): conserved synteny revealed between the salmonid sister group and the Neoteleostei.</title>
        <authorList>
            <person name="Rondeau E.B."/>
            <person name="Minkley D.R."/>
            <person name="Leong J.S."/>
            <person name="Messmer A.M."/>
            <person name="Jantzen J.R."/>
            <person name="von Schalburg K.R."/>
            <person name="Lemon C."/>
            <person name="Bird N.H."/>
            <person name="Koop B.F."/>
        </authorList>
    </citation>
    <scope>NUCLEOTIDE SEQUENCE</scope>
</reference>
<feature type="domain" description="Cadherin" evidence="27">
    <location>
        <begin position="264"/>
        <end position="375"/>
    </location>
</feature>
<dbReference type="CDD" id="cd11304">
    <property type="entry name" value="Cadherin_repeat"/>
    <property type="match status" value="3"/>
</dbReference>
<evidence type="ECO:0000256" key="5">
    <source>
        <dbReference type="ARBA" id="ARBA00004601"/>
    </source>
</evidence>
<accession>A0A3P8YTE7</accession>
<dbReference type="KEGG" id="els:105016989"/>
<dbReference type="GO" id="GO:0016339">
    <property type="term" value="P:calcium-dependent cell-cell adhesion via plasma membrane cell adhesion molecules"/>
    <property type="evidence" value="ECO:0007669"/>
    <property type="project" value="TreeGrafter"/>
</dbReference>
<dbReference type="PRINTS" id="PR00205">
    <property type="entry name" value="CADHERIN"/>
</dbReference>
<keyword evidence="10 26" id="KW-0732">Signal</keyword>
<dbReference type="PROSITE" id="PS50268">
    <property type="entry name" value="CADHERIN_2"/>
    <property type="match status" value="4"/>
</dbReference>
<evidence type="ECO:0000256" key="18">
    <source>
        <dbReference type="ARBA" id="ARBA00023136"/>
    </source>
</evidence>
<evidence type="ECO:0000256" key="11">
    <source>
        <dbReference type="ARBA" id="ARBA00022737"/>
    </source>
</evidence>
<dbReference type="AlphaFoldDB" id="A0A3P8YTE7"/>
<dbReference type="GO" id="GO:0001764">
    <property type="term" value="P:neuron migration"/>
    <property type="evidence" value="ECO:0007669"/>
    <property type="project" value="UniProtKB-ARBA"/>
</dbReference>
<keyword evidence="17" id="KW-0333">Golgi apparatus</keyword>
<protein>
    <recommendedName>
        <fullName evidence="20">Cadherin-1</fullName>
    </recommendedName>
</protein>
<dbReference type="GO" id="GO:0034332">
    <property type="term" value="P:adherens junction organization"/>
    <property type="evidence" value="ECO:0007669"/>
    <property type="project" value="UniProtKB-ARBA"/>
</dbReference>
<dbReference type="FunFam" id="2.60.40.60:FF:000022">
    <property type="entry name" value="Cadherin 2"/>
    <property type="match status" value="1"/>
</dbReference>
<evidence type="ECO:0000313" key="29">
    <source>
        <dbReference type="Proteomes" id="UP000265140"/>
    </source>
</evidence>
<evidence type="ECO:0000256" key="22">
    <source>
        <dbReference type="RuleBase" id="RU003318"/>
    </source>
</evidence>
<dbReference type="FunFam" id="4.10.900.10:FF:000001">
    <property type="entry name" value="Cadherin 2"/>
    <property type="match status" value="1"/>
</dbReference>
<dbReference type="SMART" id="SM00112">
    <property type="entry name" value="CA"/>
    <property type="match status" value="4"/>
</dbReference>
<evidence type="ECO:0000256" key="15">
    <source>
        <dbReference type="ARBA" id="ARBA00022949"/>
    </source>
</evidence>
<dbReference type="GeneID" id="105016989"/>
<dbReference type="Pfam" id="PF00028">
    <property type="entry name" value="Cadherin"/>
    <property type="match status" value="4"/>
</dbReference>
<keyword evidence="14 22" id="KW-0130">Cell adhesion</keyword>
<dbReference type="Bgee" id="ENSELUG00000018753">
    <property type="expression patterns" value="Expressed in pharyngeal gill and 14 other cell types or tissues"/>
</dbReference>
<dbReference type="GO" id="GO:0007156">
    <property type="term" value="P:homophilic cell adhesion via plasma membrane adhesion molecules"/>
    <property type="evidence" value="ECO:0007669"/>
    <property type="project" value="InterPro"/>
</dbReference>
<dbReference type="STRING" id="8010.ENSELUP00000019428"/>
<evidence type="ECO:0000256" key="16">
    <source>
        <dbReference type="ARBA" id="ARBA00022989"/>
    </source>
</evidence>
<evidence type="ECO:0000256" key="13">
    <source>
        <dbReference type="ARBA" id="ARBA00022837"/>
    </source>
</evidence>
<evidence type="ECO:0000256" key="12">
    <source>
        <dbReference type="ARBA" id="ARBA00022753"/>
    </source>
</evidence>